<feature type="transmembrane region" description="Helical" evidence="1">
    <location>
        <begin position="21"/>
        <end position="47"/>
    </location>
</feature>
<dbReference type="RefSeq" id="WP_074975397.1">
    <property type="nucleotide sequence ID" value="NZ_FPBZ01000014.1"/>
</dbReference>
<evidence type="ECO:0008006" key="4">
    <source>
        <dbReference type="Google" id="ProtNLM"/>
    </source>
</evidence>
<reference evidence="2 3" key="1">
    <citation type="submission" date="2016-10" db="EMBL/GenBank/DDBJ databases">
        <authorList>
            <person name="de Groot N.N."/>
        </authorList>
    </citation>
    <scope>NUCLEOTIDE SEQUENCE [LARGE SCALE GENOMIC DNA]</scope>
    <source>
        <strain evidence="2 3">Nl14</strain>
    </source>
</reference>
<keyword evidence="1" id="KW-0472">Membrane</keyword>
<protein>
    <recommendedName>
        <fullName evidence="4">Protein kleE</fullName>
    </recommendedName>
</protein>
<keyword evidence="1" id="KW-1133">Transmembrane helix</keyword>
<proteinExistence type="predicted"/>
<dbReference type="EMBL" id="FPBZ01000014">
    <property type="protein sequence ID" value="SFU67804.1"/>
    <property type="molecule type" value="Genomic_DNA"/>
</dbReference>
<evidence type="ECO:0000313" key="2">
    <source>
        <dbReference type="EMBL" id="SFU67804.1"/>
    </source>
</evidence>
<feature type="transmembrane region" description="Helical" evidence="1">
    <location>
        <begin position="67"/>
        <end position="87"/>
    </location>
</feature>
<accession>A0A1I7I4G6</accession>
<sequence length="91" mass="10988">MKVIPIRQDFKDTNPPKVHTGYRVVSEFIGILWFLVALFWPVLRWLFAIDVTFQFFRMLIGFSRFGLYFDGLFFLHFLFYTSMICFVTSKR</sequence>
<dbReference type="Proteomes" id="UP000182649">
    <property type="component" value="Unassembled WGS sequence"/>
</dbReference>
<dbReference type="Pfam" id="PF17394">
    <property type="entry name" value="KleE"/>
    <property type="match status" value="1"/>
</dbReference>
<evidence type="ECO:0000256" key="1">
    <source>
        <dbReference type="SAM" id="Phobius"/>
    </source>
</evidence>
<name>A0A1I7I4G6_9PROT</name>
<gene>
    <name evidence="2" type="ORF">SAMN05216417_11444</name>
</gene>
<evidence type="ECO:0000313" key="3">
    <source>
        <dbReference type="Proteomes" id="UP000182649"/>
    </source>
</evidence>
<dbReference type="AlphaFoldDB" id="A0A1I7I4G6"/>
<dbReference type="InterPro" id="IPR035362">
    <property type="entry name" value="KleE"/>
</dbReference>
<keyword evidence="1" id="KW-0812">Transmembrane</keyword>
<organism evidence="2 3">
    <name type="scientific">Nitrosospira multiformis</name>
    <dbReference type="NCBI Taxonomy" id="1231"/>
    <lineage>
        <taxon>Bacteria</taxon>
        <taxon>Pseudomonadati</taxon>
        <taxon>Pseudomonadota</taxon>
        <taxon>Betaproteobacteria</taxon>
        <taxon>Nitrosomonadales</taxon>
        <taxon>Nitrosomonadaceae</taxon>
        <taxon>Nitrosospira</taxon>
    </lineage>
</organism>